<evidence type="ECO:0000256" key="1">
    <source>
        <dbReference type="ARBA" id="ARBA00022630"/>
    </source>
</evidence>
<dbReference type="EMBL" id="SIXI01000004">
    <property type="protein sequence ID" value="TBO30259.1"/>
    <property type="molecule type" value="Genomic_DNA"/>
</dbReference>
<organism evidence="4 5">
    <name type="scientific">Aquabacterium lacunae</name>
    <dbReference type="NCBI Taxonomy" id="2528630"/>
    <lineage>
        <taxon>Bacteria</taxon>
        <taxon>Pseudomonadati</taxon>
        <taxon>Pseudomonadota</taxon>
        <taxon>Betaproteobacteria</taxon>
        <taxon>Burkholderiales</taxon>
        <taxon>Aquabacterium</taxon>
    </lineage>
</organism>
<name>A0A4Q9H1B8_9BURK</name>
<reference evidence="4 5" key="1">
    <citation type="submission" date="2019-02" db="EMBL/GenBank/DDBJ databases">
        <title>Aquabacterium sp. strain KMB7.</title>
        <authorList>
            <person name="Chen W.-M."/>
        </authorList>
    </citation>
    <scope>NUCLEOTIDE SEQUENCE [LARGE SCALE GENOMIC DNA]</scope>
    <source>
        <strain evidence="4 5">KMB7</strain>
    </source>
</reference>
<keyword evidence="2" id="KW-0288">FMN</keyword>
<dbReference type="InterPro" id="IPR013785">
    <property type="entry name" value="Aldolase_TIM"/>
</dbReference>
<dbReference type="CDD" id="cd04730">
    <property type="entry name" value="NPD_like"/>
    <property type="match status" value="1"/>
</dbReference>
<protein>
    <submittedName>
        <fullName evidence="4">Nitronate monooxygenase</fullName>
    </submittedName>
</protein>
<dbReference type="PANTHER" id="PTHR32332">
    <property type="entry name" value="2-NITROPROPANE DIOXYGENASE"/>
    <property type="match status" value="1"/>
</dbReference>
<dbReference type="PANTHER" id="PTHR32332:SF20">
    <property type="entry name" value="2-NITROPROPANE DIOXYGENASE-LIKE PROTEIN"/>
    <property type="match status" value="1"/>
</dbReference>
<dbReference type="SMART" id="SM01240">
    <property type="entry name" value="IMPDH"/>
    <property type="match status" value="1"/>
</dbReference>
<evidence type="ECO:0000256" key="2">
    <source>
        <dbReference type="ARBA" id="ARBA00022643"/>
    </source>
</evidence>
<comment type="caution">
    <text evidence="4">The sequence shown here is derived from an EMBL/GenBank/DDBJ whole genome shotgun (WGS) entry which is preliminary data.</text>
</comment>
<dbReference type="Pfam" id="PF03060">
    <property type="entry name" value="NMO"/>
    <property type="match status" value="2"/>
</dbReference>
<dbReference type="OrthoDB" id="9778912at2"/>
<gene>
    <name evidence="4" type="ORF">EYS42_11235</name>
</gene>
<evidence type="ECO:0000313" key="5">
    <source>
        <dbReference type="Proteomes" id="UP000292120"/>
    </source>
</evidence>
<dbReference type="Gene3D" id="3.20.20.70">
    <property type="entry name" value="Aldolase class I"/>
    <property type="match status" value="1"/>
</dbReference>
<dbReference type="Proteomes" id="UP000292120">
    <property type="component" value="Unassembled WGS sequence"/>
</dbReference>
<evidence type="ECO:0000313" key="4">
    <source>
        <dbReference type="EMBL" id="TBO30259.1"/>
    </source>
</evidence>
<dbReference type="InterPro" id="IPR004136">
    <property type="entry name" value="NMO"/>
</dbReference>
<dbReference type="RefSeq" id="WP_130968251.1">
    <property type="nucleotide sequence ID" value="NZ_SIXI01000004.1"/>
</dbReference>
<keyword evidence="5" id="KW-1185">Reference proteome</keyword>
<dbReference type="GO" id="GO:0018580">
    <property type="term" value="F:nitronate monooxygenase activity"/>
    <property type="evidence" value="ECO:0007669"/>
    <property type="project" value="InterPro"/>
</dbReference>
<keyword evidence="1" id="KW-0285">Flavoprotein</keyword>
<keyword evidence="3" id="KW-0560">Oxidoreductase</keyword>
<dbReference type="AlphaFoldDB" id="A0A4Q9H1B8"/>
<keyword evidence="4" id="KW-0503">Monooxygenase</keyword>
<dbReference type="SUPFAM" id="SSF51412">
    <property type="entry name" value="Inosine monophosphate dehydrogenase (IMPDH)"/>
    <property type="match status" value="1"/>
</dbReference>
<proteinExistence type="predicted"/>
<evidence type="ECO:0000256" key="3">
    <source>
        <dbReference type="ARBA" id="ARBA00023002"/>
    </source>
</evidence>
<sequence length="352" mass="36530">MNSPQPSIATRLTRLLGIEHPIVLPGMTYVAVPRLVGAVSRAGGLGILASGGLSTQECAQAIADIRAITDKPFAVGCSLALPGARECVSVALDAQVPVLNISMGKGDWVIERAHAYGGKVIATVSNEKHARAAIDSGVDGLIVTGHEAAAHGGKVTSMVLLPAVRDLCDLPIIAAGGVADGRGLVAALALGADAVAMGTRFATSLESPLHADTKQLVVSKAAEATIYSKNFDTYPCRVMDTAGGRKYTARPLSPPVALTRSVQAALEIDRPLMDLARDAMAQGPAQAVRTAYFGAATLAMRKAMYEANHDEGVQLIGQSQGLVHDVVSVDEIMARTVAQAREALAQLQRGFV</sequence>
<accession>A0A4Q9H1B8</accession>